<dbReference type="InterPro" id="IPR036388">
    <property type="entry name" value="WH-like_DNA-bd_sf"/>
</dbReference>
<keyword evidence="3" id="KW-1185">Reference proteome</keyword>
<dbReference type="SUPFAM" id="SSF46785">
    <property type="entry name" value="Winged helix' DNA-binding domain"/>
    <property type="match status" value="1"/>
</dbReference>
<dbReference type="Proteomes" id="UP001595456">
    <property type="component" value="Unassembled WGS sequence"/>
</dbReference>
<proteinExistence type="predicted"/>
<accession>A0ABV7E6D0</accession>
<dbReference type="Pfam" id="PF12802">
    <property type="entry name" value="MarR_2"/>
    <property type="match status" value="1"/>
</dbReference>
<sequence>MTADKNNDAAGDGAGAELGALEGIVGFHIRLAHGAVYRHFTETFSHLGLTQKQVSLLWLVGDHPGIAQIEVGNRLRMDRATTMTIVNRMQERGYLRRERSDRDGRMQALHLTAAGEAALLEAKACIESHETWLKSRFTPDEVKKLVEMLSRIHD</sequence>
<feature type="domain" description="HTH marR-type" evidence="1">
    <location>
        <begin position="22"/>
        <end position="154"/>
    </location>
</feature>
<dbReference type="Gene3D" id="1.10.10.10">
    <property type="entry name" value="Winged helix-like DNA-binding domain superfamily/Winged helix DNA-binding domain"/>
    <property type="match status" value="1"/>
</dbReference>
<dbReference type="InterPro" id="IPR036390">
    <property type="entry name" value="WH_DNA-bd_sf"/>
</dbReference>
<dbReference type="SMART" id="SM00347">
    <property type="entry name" value="HTH_MARR"/>
    <property type="match status" value="1"/>
</dbReference>
<dbReference type="InterPro" id="IPR000835">
    <property type="entry name" value="HTH_MarR-typ"/>
</dbReference>
<organism evidence="2 3">
    <name type="scientific">Alteraurantiacibacter palmitatis</name>
    <dbReference type="NCBI Taxonomy" id="2054628"/>
    <lineage>
        <taxon>Bacteria</taxon>
        <taxon>Pseudomonadati</taxon>
        <taxon>Pseudomonadota</taxon>
        <taxon>Alphaproteobacteria</taxon>
        <taxon>Sphingomonadales</taxon>
        <taxon>Erythrobacteraceae</taxon>
        <taxon>Alteraurantiacibacter</taxon>
    </lineage>
</organism>
<dbReference type="InterPro" id="IPR039422">
    <property type="entry name" value="MarR/SlyA-like"/>
</dbReference>
<comment type="caution">
    <text evidence="2">The sequence shown here is derived from an EMBL/GenBank/DDBJ whole genome shotgun (WGS) entry which is preliminary data.</text>
</comment>
<dbReference type="PRINTS" id="PR00598">
    <property type="entry name" value="HTHMARR"/>
</dbReference>
<dbReference type="RefSeq" id="WP_336925922.1">
    <property type="nucleotide sequence ID" value="NZ_JBANRO010000005.1"/>
</dbReference>
<dbReference type="PROSITE" id="PS50995">
    <property type="entry name" value="HTH_MARR_2"/>
    <property type="match status" value="1"/>
</dbReference>
<evidence type="ECO:0000313" key="3">
    <source>
        <dbReference type="Proteomes" id="UP001595456"/>
    </source>
</evidence>
<dbReference type="PANTHER" id="PTHR33164:SF43">
    <property type="entry name" value="HTH-TYPE TRANSCRIPTIONAL REPRESSOR YETL"/>
    <property type="match status" value="1"/>
</dbReference>
<name>A0ABV7E6D0_9SPHN</name>
<evidence type="ECO:0000313" key="2">
    <source>
        <dbReference type="EMBL" id="MFC3097005.1"/>
    </source>
</evidence>
<dbReference type="EMBL" id="JBHRST010000004">
    <property type="protein sequence ID" value="MFC3097005.1"/>
    <property type="molecule type" value="Genomic_DNA"/>
</dbReference>
<protein>
    <submittedName>
        <fullName evidence="2">MarR family winged helix-turn-helix transcriptional regulator</fullName>
    </submittedName>
</protein>
<dbReference type="PANTHER" id="PTHR33164">
    <property type="entry name" value="TRANSCRIPTIONAL REGULATOR, MARR FAMILY"/>
    <property type="match status" value="1"/>
</dbReference>
<gene>
    <name evidence="2" type="ORF">ACFODU_04240</name>
</gene>
<evidence type="ECO:0000259" key="1">
    <source>
        <dbReference type="PROSITE" id="PS50995"/>
    </source>
</evidence>
<reference evidence="3" key="1">
    <citation type="journal article" date="2019" name="Int. J. Syst. Evol. Microbiol.">
        <title>The Global Catalogue of Microorganisms (GCM) 10K type strain sequencing project: providing services to taxonomists for standard genome sequencing and annotation.</title>
        <authorList>
            <consortium name="The Broad Institute Genomics Platform"/>
            <consortium name="The Broad Institute Genome Sequencing Center for Infectious Disease"/>
            <person name="Wu L."/>
            <person name="Ma J."/>
        </authorList>
    </citation>
    <scope>NUCLEOTIDE SEQUENCE [LARGE SCALE GENOMIC DNA]</scope>
    <source>
        <strain evidence="3">KCTC 52607</strain>
    </source>
</reference>